<dbReference type="EMBL" id="JAFCMP010000530">
    <property type="protein sequence ID" value="KAG5177026.1"/>
    <property type="molecule type" value="Genomic_DNA"/>
</dbReference>
<gene>
    <name evidence="2" type="ORF">JKP88DRAFT_265186</name>
</gene>
<dbReference type="AlphaFoldDB" id="A0A836CA95"/>
<feature type="region of interest" description="Disordered" evidence="1">
    <location>
        <begin position="146"/>
        <end position="170"/>
    </location>
</feature>
<feature type="region of interest" description="Disordered" evidence="1">
    <location>
        <begin position="92"/>
        <end position="122"/>
    </location>
</feature>
<name>A0A836CA95_9STRA</name>
<organism evidence="2 3">
    <name type="scientific">Tribonema minus</name>
    <dbReference type="NCBI Taxonomy" id="303371"/>
    <lineage>
        <taxon>Eukaryota</taxon>
        <taxon>Sar</taxon>
        <taxon>Stramenopiles</taxon>
        <taxon>Ochrophyta</taxon>
        <taxon>PX clade</taxon>
        <taxon>Xanthophyceae</taxon>
        <taxon>Tribonematales</taxon>
        <taxon>Tribonemataceae</taxon>
        <taxon>Tribonema</taxon>
    </lineage>
</organism>
<comment type="caution">
    <text evidence="2">The sequence shown here is derived from an EMBL/GenBank/DDBJ whole genome shotgun (WGS) entry which is preliminary data.</text>
</comment>
<dbReference type="Proteomes" id="UP000664859">
    <property type="component" value="Unassembled WGS sequence"/>
</dbReference>
<reference evidence="2" key="1">
    <citation type="submission" date="2021-02" db="EMBL/GenBank/DDBJ databases">
        <title>First Annotated Genome of the Yellow-green Alga Tribonema minus.</title>
        <authorList>
            <person name="Mahan K.M."/>
        </authorList>
    </citation>
    <scope>NUCLEOTIDE SEQUENCE</scope>
    <source>
        <strain evidence="2">UTEX B ZZ1240</strain>
    </source>
</reference>
<protein>
    <submittedName>
        <fullName evidence="2">Uncharacterized protein</fullName>
    </submittedName>
</protein>
<evidence type="ECO:0000256" key="1">
    <source>
        <dbReference type="SAM" id="MobiDB-lite"/>
    </source>
</evidence>
<evidence type="ECO:0000313" key="2">
    <source>
        <dbReference type="EMBL" id="KAG5177026.1"/>
    </source>
</evidence>
<proteinExistence type="predicted"/>
<evidence type="ECO:0000313" key="3">
    <source>
        <dbReference type="Proteomes" id="UP000664859"/>
    </source>
</evidence>
<feature type="compositionally biased region" description="Basic and acidic residues" evidence="1">
    <location>
        <begin position="96"/>
        <end position="121"/>
    </location>
</feature>
<feature type="region of interest" description="Disordered" evidence="1">
    <location>
        <begin position="201"/>
        <end position="223"/>
    </location>
</feature>
<sequence length="429" mass="45212">MAQLYNEHGPGCVRLGNWAEEEALAALTGIRRCGDPREAKKISCSKRVIDHTEHTEPKDYNSTTLQTFADPAQDPNAPNRHVYMRVPPRAARALQAHREQVSKERAARDEEERRRREERDLSTVVRDSYTRFSEDAMRAAIPVRKVRGGGNRAQQPSVAPACGSASSPQQRPVYDYLHDAAITSWDPSAASARRFGRASGFTNPDAFTLDGEPERDGSGGSGLAATEAGLPLGLGGSAARLVLCLRQRLVRAACERAGASGGPPSVAPFAQRIAAAADACGMLSVDALRRALSASGTPPTDAELAACVEALEISSGSSGGGSGAMGVGSRAKGARVSGGEAVVLLRAPLTHARHEALQRAWAAAVGDNNYDNDEGAAVVPCDALPGGGAAWRAQARADGALGWQEFAEAGWCLSCCCARDDAFFQLLQL</sequence>
<dbReference type="OrthoDB" id="61280at2759"/>
<accession>A0A836CA95</accession>
<keyword evidence="3" id="KW-1185">Reference proteome</keyword>